<keyword evidence="1" id="KW-0732">Signal</keyword>
<evidence type="ECO:0000256" key="1">
    <source>
        <dbReference type="SAM" id="SignalP"/>
    </source>
</evidence>
<dbReference type="AlphaFoldDB" id="A0A420Y7U1"/>
<dbReference type="InterPro" id="IPR052158">
    <property type="entry name" value="INH-QAR"/>
</dbReference>
<feature type="signal peptide" evidence="1">
    <location>
        <begin position="1"/>
        <end position="22"/>
    </location>
</feature>
<gene>
    <name evidence="3" type="ORF">DL546_004620</name>
</gene>
<accession>A0A420Y7U1</accession>
<keyword evidence="4" id="KW-1185">Reference proteome</keyword>
<evidence type="ECO:0000313" key="3">
    <source>
        <dbReference type="EMBL" id="RKU43966.1"/>
    </source>
</evidence>
<feature type="chain" id="PRO_5019377656" description="DJ-1/PfpI domain-containing protein" evidence="1">
    <location>
        <begin position="23"/>
        <end position="255"/>
    </location>
</feature>
<evidence type="ECO:0000259" key="2">
    <source>
        <dbReference type="Pfam" id="PF01965"/>
    </source>
</evidence>
<sequence length="255" mass="27979">MHFQISFSATILSLSLLSLSSSTPIANVAPEQPILHSYGVLLYRAFDPLDIFGPLEVLQALSRNHTLQLHLLSRTLAPVLSSPLMASMNPTNSSFFPTLLPTDTFASDPDIDVLIIPGGAGMRNPNMTEEIEYVRGVYPRLKYVVTVCTGSAFLARTGLLDGRRATTNKESWKGVVGFGPNVRWVSPARWIVDGNIWSSAGVTAGIDTTLEFVRTMYPEGDNLVKGITRSIEYEQHPQDWDPFSAMSGIPPQNLE</sequence>
<dbReference type="Proteomes" id="UP000275385">
    <property type="component" value="Unassembled WGS sequence"/>
</dbReference>
<dbReference type="PANTHER" id="PTHR43130">
    <property type="entry name" value="ARAC-FAMILY TRANSCRIPTIONAL REGULATOR"/>
    <property type="match status" value="1"/>
</dbReference>
<dbReference type="Gene3D" id="3.40.50.880">
    <property type="match status" value="1"/>
</dbReference>
<protein>
    <recommendedName>
        <fullName evidence="2">DJ-1/PfpI domain-containing protein</fullName>
    </recommendedName>
</protein>
<dbReference type="CDD" id="cd03139">
    <property type="entry name" value="GATase1_PfpI_2"/>
    <property type="match status" value="1"/>
</dbReference>
<dbReference type="OrthoDB" id="543156at2759"/>
<dbReference type="InterPro" id="IPR029062">
    <property type="entry name" value="Class_I_gatase-like"/>
</dbReference>
<dbReference type="EMBL" id="QVQW01000036">
    <property type="protein sequence ID" value="RKU43966.1"/>
    <property type="molecule type" value="Genomic_DNA"/>
</dbReference>
<comment type="caution">
    <text evidence="3">The sequence shown here is derived from an EMBL/GenBank/DDBJ whole genome shotgun (WGS) entry which is preliminary data.</text>
</comment>
<dbReference type="STRING" id="177199.A0A420Y7U1"/>
<dbReference type="PANTHER" id="PTHR43130:SF15">
    <property type="entry name" value="THIJ_PFPI FAMILY PROTEIN (AFU_ORTHOLOGUE AFUA_5G14240)"/>
    <property type="match status" value="1"/>
</dbReference>
<organism evidence="3 4">
    <name type="scientific">Coniochaeta pulveracea</name>
    <dbReference type="NCBI Taxonomy" id="177199"/>
    <lineage>
        <taxon>Eukaryota</taxon>
        <taxon>Fungi</taxon>
        <taxon>Dikarya</taxon>
        <taxon>Ascomycota</taxon>
        <taxon>Pezizomycotina</taxon>
        <taxon>Sordariomycetes</taxon>
        <taxon>Sordariomycetidae</taxon>
        <taxon>Coniochaetales</taxon>
        <taxon>Coniochaetaceae</taxon>
        <taxon>Coniochaeta</taxon>
    </lineage>
</organism>
<dbReference type="SUPFAM" id="SSF52317">
    <property type="entry name" value="Class I glutamine amidotransferase-like"/>
    <property type="match status" value="1"/>
</dbReference>
<proteinExistence type="predicted"/>
<evidence type="ECO:0000313" key="4">
    <source>
        <dbReference type="Proteomes" id="UP000275385"/>
    </source>
</evidence>
<feature type="domain" description="DJ-1/PfpI" evidence="2">
    <location>
        <begin position="45"/>
        <end position="214"/>
    </location>
</feature>
<name>A0A420Y7U1_9PEZI</name>
<reference evidence="3 4" key="1">
    <citation type="submission" date="2018-08" db="EMBL/GenBank/DDBJ databases">
        <title>Draft genome of the lignicolous fungus Coniochaeta pulveracea.</title>
        <authorList>
            <person name="Borstlap C.J."/>
            <person name="De Witt R.N."/>
            <person name="Botha A."/>
            <person name="Volschenk H."/>
        </authorList>
    </citation>
    <scope>NUCLEOTIDE SEQUENCE [LARGE SCALE GENOMIC DNA]</scope>
    <source>
        <strain evidence="3 4">CAB683</strain>
    </source>
</reference>
<dbReference type="InterPro" id="IPR002818">
    <property type="entry name" value="DJ-1/PfpI"/>
</dbReference>
<dbReference type="Pfam" id="PF01965">
    <property type="entry name" value="DJ-1_PfpI"/>
    <property type="match status" value="1"/>
</dbReference>